<evidence type="ECO:0000313" key="2">
    <source>
        <dbReference type="Proteomes" id="UP001165960"/>
    </source>
</evidence>
<proteinExistence type="predicted"/>
<evidence type="ECO:0000313" key="1">
    <source>
        <dbReference type="EMBL" id="KAJ9083741.1"/>
    </source>
</evidence>
<sequence>MIRYLVLLAGWFGSGSGAGSNPARDSVWYALPPGFDQSKPDSILGLVEQAPLWFDGIYLFGDSDCDTGNLFKLTKNTDPDPKAYWNGRFSNGPMWPDYLQARHKLNVRNYAYGGRSWIARTPWCWMCLTSKSSWQPTRHPLPLTARSPWCLFNSLGTTCSTRRLRLNSWQARSEPCCKRSSMLGS</sequence>
<dbReference type="Proteomes" id="UP001165960">
    <property type="component" value="Unassembled WGS sequence"/>
</dbReference>
<protein>
    <submittedName>
        <fullName evidence="1">Uncharacterized protein</fullName>
    </submittedName>
</protein>
<comment type="caution">
    <text evidence="1">The sequence shown here is derived from an EMBL/GenBank/DDBJ whole genome shotgun (WGS) entry which is preliminary data.</text>
</comment>
<keyword evidence="2" id="KW-1185">Reference proteome</keyword>
<accession>A0ACC2UAZ7</accession>
<gene>
    <name evidence="1" type="ORF">DSO57_1031692</name>
</gene>
<reference evidence="1" key="1">
    <citation type="submission" date="2022-04" db="EMBL/GenBank/DDBJ databases">
        <title>Genome of the entomopathogenic fungus Entomophthora muscae.</title>
        <authorList>
            <person name="Elya C."/>
            <person name="Lovett B.R."/>
            <person name="Lee E."/>
            <person name="Macias A.M."/>
            <person name="Hajek A.E."/>
            <person name="De Bivort B.L."/>
            <person name="Kasson M.T."/>
            <person name="De Fine Licht H.H."/>
            <person name="Stajich J.E."/>
        </authorList>
    </citation>
    <scope>NUCLEOTIDE SEQUENCE</scope>
    <source>
        <strain evidence="1">Berkeley</strain>
    </source>
</reference>
<organism evidence="1 2">
    <name type="scientific">Entomophthora muscae</name>
    <dbReference type="NCBI Taxonomy" id="34485"/>
    <lineage>
        <taxon>Eukaryota</taxon>
        <taxon>Fungi</taxon>
        <taxon>Fungi incertae sedis</taxon>
        <taxon>Zoopagomycota</taxon>
        <taxon>Entomophthoromycotina</taxon>
        <taxon>Entomophthoromycetes</taxon>
        <taxon>Entomophthorales</taxon>
        <taxon>Entomophthoraceae</taxon>
        <taxon>Entomophthora</taxon>
    </lineage>
</organism>
<name>A0ACC2UAZ7_9FUNG</name>
<dbReference type="EMBL" id="QTSX02000940">
    <property type="protein sequence ID" value="KAJ9083741.1"/>
    <property type="molecule type" value="Genomic_DNA"/>
</dbReference>